<evidence type="ECO:0000259" key="1">
    <source>
        <dbReference type="Pfam" id="PF01872"/>
    </source>
</evidence>
<dbReference type="GO" id="GO:0009231">
    <property type="term" value="P:riboflavin biosynthetic process"/>
    <property type="evidence" value="ECO:0007669"/>
    <property type="project" value="InterPro"/>
</dbReference>
<evidence type="ECO:0000313" key="2">
    <source>
        <dbReference type="EMBL" id="MBK9980947.1"/>
    </source>
</evidence>
<dbReference type="PANTHER" id="PTHR38011:SF11">
    <property type="entry name" value="2,5-DIAMINO-6-RIBOSYLAMINO-4(3H)-PYRIMIDINONE 5'-PHOSPHATE REDUCTASE"/>
    <property type="match status" value="1"/>
</dbReference>
<proteinExistence type="predicted"/>
<dbReference type="InterPro" id="IPR050765">
    <property type="entry name" value="Riboflavin_Biosynth_HTPR"/>
</dbReference>
<protein>
    <submittedName>
        <fullName evidence="2">Dihydrofolate reductase</fullName>
    </submittedName>
</protein>
<dbReference type="Proteomes" id="UP000808337">
    <property type="component" value="Unassembled WGS sequence"/>
</dbReference>
<evidence type="ECO:0000313" key="3">
    <source>
        <dbReference type="Proteomes" id="UP000808337"/>
    </source>
</evidence>
<dbReference type="Gene3D" id="3.40.430.10">
    <property type="entry name" value="Dihydrofolate Reductase, subunit A"/>
    <property type="match status" value="1"/>
</dbReference>
<reference evidence="2 3" key="1">
    <citation type="submission" date="2020-10" db="EMBL/GenBank/DDBJ databases">
        <title>Connecting structure to function with the recovery of over 1000 high-quality activated sludge metagenome-assembled genomes encoding full-length rRNA genes using long-read sequencing.</title>
        <authorList>
            <person name="Singleton C.M."/>
            <person name="Petriglieri F."/>
            <person name="Kristensen J.M."/>
            <person name="Kirkegaard R.H."/>
            <person name="Michaelsen T.Y."/>
            <person name="Andersen M.H."/>
            <person name="Karst S.M."/>
            <person name="Dueholm M.S."/>
            <person name="Nielsen P.H."/>
            <person name="Albertsen M."/>
        </authorList>
    </citation>
    <scope>NUCLEOTIDE SEQUENCE [LARGE SCALE GENOMIC DNA]</scope>
    <source>
        <strain evidence="2">Ribe_18-Q3-R11-54_MAXAC.273</strain>
    </source>
</reference>
<dbReference type="InterPro" id="IPR024072">
    <property type="entry name" value="DHFR-like_dom_sf"/>
</dbReference>
<dbReference type="GO" id="GO:0008703">
    <property type="term" value="F:5-amino-6-(5-phosphoribosylamino)uracil reductase activity"/>
    <property type="evidence" value="ECO:0007669"/>
    <property type="project" value="InterPro"/>
</dbReference>
<organism evidence="2 3">
    <name type="scientific">Candidatus Opimibacter skivensis</name>
    <dbReference type="NCBI Taxonomy" id="2982028"/>
    <lineage>
        <taxon>Bacteria</taxon>
        <taxon>Pseudomonadati</taxon>
        <taxon>Bacteroidota</taxon>
        <taxon>Saprospiria</taxon>
        <taxon>Saprospirales</taxon>
        <taxon>Saprospiraceae</taxon>
        <taxon>Candidatus Opimibacter</taxon>
    </lineage>
</organism>
<name>A0A9D7SSA9_9BACT</name>
<dbReference type="InterPro" id="IPR002734">
    <property type="entry name" value="RibDG_C"/>
</dbReference>
<sequence length="177" mass="19979">MDTNRKVILYIATSLDGYIAKPNDDLSFLSIVQQDGEDYGYGTFINSVDTVIIGRKTYEWVLTQVEEFPHADKTTYVITRTERKSIGTTHFYTGNLKELVLNLKREKGKNIFVDGGAGIVNALLKDSLIDEFIISIIPVLLGSGTKLFNDGRPEQRLELLTTTQFEKGLTQLHYIIK</sequence>
<gene>
    <name evidence="2" type="ORF">IPP15_00745</name>
</gene>
<feature type="domain" description="Bacterial bifunctional deaminase-reductase C-terminal" evidence="1">
    <location>
        <begin position="5"/>
        <end position="169"/>
    </location>
</feature>
<dbReference type="PANTHER" id="PTHR38011">
    <property type="entry name" value="DIHYDROFOLATE REDUCTASE FAMILY PROTEIN (AFU_ORTHOLOGUE AFUA_8G06820)"/>
    <property type="match status" value="1"/>
</dbReference>
<dbReference type="Pfam" id="PF01872">
    <property type="entry name" value="RibD_C"/>
    <property type="match status" value="1"/>
</dbReference>
<comment type="caution">
    <text evidence="2">The sequence shown here is derived from an EMBL/GenBank/DDBJ whole genome shotgun (WGS) entry which is preliminary data.</text>
</comment>
<accession>A0A9D7SSA9</accession>
<dbReference type="AlphaFoldDB" id="A0A9D7SSA9"/>
<dbReference type="EMBL" id="JADKGY010000001">
    <property type="protein sequence ID" value="MBK9980947.1"/>
    <property type="molecule type" value="Genomic_DNA"/>
</dbReference>
<dbReference type="SUPFAM" id="SSF53597">
    <property type="entry name" value="Dihydrofolate reductase-like"/>
    <property type="match status" value="1"/>
</dbReference>